<comment type="caution">
    <text evidence="3">The sequence shown here is derived from an EMBL/GenBank/DDBJ whole genome shotgun (WGS) entry which is preliminary data.</text>
</comment>
<evidence type="ECO:0000313" key="3">
    <source>
        <dbReference type="EMBL" id="MCK0088020.1"/>
    </source>
</evidence>
<evidence type="ECO:0000313" key="4">
    <source>
        <dbReference type="Proteomes" id="UP001203136"/>
    </source>
</evidence>
<feature type="compositionally biased region" description="Basic residues" evidence="1">
    <location>
        <begin position="90"/>
        <end position="102"/>
    </location>
</feature>
<evidence type="ECO:0000256" key="2">
    <source>
        <dbReference type="SAM" id="SignalP"/>
    </source>
</evidence>
<feature type="signal peptide" evidence="2">
    <location>
        <begin position="1"/>
        <end position="23"/>
    </location>
</feature>
<sequence>MKKLILTGLACIAALSMSIPVFASETRTSHHSANCSESRRCTDDSRGNACGSHSWMDENNDGICDYFTDDDKDGNCDYCTGQGTNAGTGRGHHQGRGGRHHN</sequence>
<feature type="region of interest" description="Disordered" evidence="1">
    <location>
        <begin position="83"/>
        <end position="102"/>
    </location>
</feature>
<gene>
    <name evidence="3" type="ORF">K5I21_19525</name>
</gene>
<dbReference type="EMBL" id="JAINVB010000001">
    <property type="protein sequence ID" value="MCK0088020.1"/>
    <property type="molecule type" value="Genomic_DNA"/>
</dbReference>
<evidence type="ECO:0000256" key="1">
    <source>
        <dbReference type="SAM" id="MobiDB-lite"/>
    </source>
</evidence>
<dbReference type="RefSeq" id="WP_055177894.1">
    <property type="nucleotide sequence ID" value="NZ_CABHNX010000054.1"/>
</dbReference>
<accession>A0AAW5F868</accession>
<name>A0AAW5F868_CLOSY</name>
<dbReference type="AlphaFoldDB" id="A0AAW5F868"/>
<feature type="chain" id="PRO_5043857046" evidence="2">
    <location>
        <begin position="24"/>
        <end position="102"/>
    </location>
</feature>
<protein>
    <submittedName>
        <fullName evidence="3">Uncharacterized protein</fullName>
    </submittedName>
</protein>
<organism evidence="3 4">
    <name type="scientific">Clostridium symbiosum</name>
    <name type="common">Bacteroides symbiosus</name>
    <dbReference type="NCBI Taxonomy" id="1512"/>
    <lineage>
        <taxon>Bacteria</taxon>
        <taxon>Bacillati</taxon>
        <taxon>Bacillota</taxon>
        <taxon>Clostridia</taxon>
        <taxon>Lachnospirales</taxon>
        <taxon>Lachnospiraceae</taxon>
        <taxon>Otoolea</taxon>
    </lineage>
</organism>
<dbReference type="Proteomes" id="UP001203136">
    <property type="component" value="Unassembled WGS sequence"/>
</dbReference>
<proteinExistence type="predicted"/>
<keyword evidence="2" id="KW-0732">Signal</keyword>
<reference evidence="3" key="1">
    <citation type="journal article" date="2022" name="Cell Host Microbe">
        <title>Colonization of the live biotherapeutic product VE303 and modulation of the microbiota and metabolites in healthy volunteers.</title>
        <authorList>
            <person name="Dsouza M."/>
            <person name="Menon R."/>
            <person name="Crossette E."/>
            <person name="Bhattarai S.K."/>
            <person name="Schneider J."/>
            <person name="Kim Y.G."/>
            <person name="Reddy S."/>
            <person name="Caballero S."/>
            <person name="Felix C."/>
            <person name="Cornacchione L."/>
            <person name="Hendrickson J."/>
            <person name="Watson A.R."/>
            <person name="Minot S.S."/>
            <person name="Greenfield N."/>
            <person name="Schopf L."/>
            <person name="Szabady R."/>
            <person name="Patarroyo J."/>
            <person name="Smith W."/>
            <person name="Harrison P."/>
            <person name="Kuijper E.J."/>
            <person name="Kelly C.P."/>
            <person name="Olle B."/>
            <person name="Bobilev D."/>
            <person name="Silber J.L."/>
            <person name="Bucci V."/>
            <person name="Roberts B."/>
            <person name="Faith J."/>
            <person name="Norman J.M."/>
        </authorList>
    </citation>
    <scope>NUCLEOTIDE SEQUENCE</scope>
    <source>
        <strain evidence="3">VE303-04</strain>
    </source>
</reference>